<dbReference type="Pfam" id="PF14691">
    <property type="entry name" value="Fer4_20"/>
    <property type="match status" value="1"/>
</dbReference>
<feature type="domain" description="Dihydroprymidine dehydrogenase" evidence="6">
    <location>
        <begin position="23"/>
        <end position="129"/>
    </location>
</feature>
<dbReference type="Gene3D" id="3.40.50.720">
    <property type="entry name" value="NAD(P)-binding Rossmann-like Domain"/>
    <property type="match status" value="1"/>
</dbReference>
<keyword evidence="8" id="KW-1185">Reference proteome</keyword>
<dbReference type="Proteomes" id="UP000265643">
    <property type="component" value="Unassembled WGS sequence"/>
</dbReference>
<keyword evidence="1" id="KW-0028">Amino-acid biosynthesis</keyword>
<dbReference type="InterPro" id="IPR006005">
    <property type="entry name" value="Glut_synth_ssu1"/>
</dbReference>
<dbReference type="NCBIfam" id="TIGR01317">
    <property type="entry name" value="GOGAT_sm_gam"/>
    <property type="match status" value="1"/>
</dbReference>
<proteinExistence type="predicted"/>
<evidence type="ECO:0000256" key="1">
    <source>
        <dbReference type="ARBA" id="ARBA00022605"/>
    </source>
</evidence>
<feature type="domain" description="FAD/NAD(P)-binding" evidence="5">
    <location>
        <begin position="153"/>
        <end position="330"/>
    </location>
</feature>
<dbReference type="SUPFAM" id="SSF46548">
    <property type="entry name" value="alpha-helical ferredoxin"/>
    <property type="match status" value="1"/>
</dbReference>
<evidence type="ECO:0000256" key="4">
    <source>
        <dbReference type="ARBA" id="ARBA00029440"/>
    </source>
</evidence>
<name>A0A391NXN2_9FIRM</name>
<dbReference type="InterPro" id="IPR036188">
    <property type="entry name" value="FAD/NAD-bd_sf"/>
</dbReference>
<evidence type="ECO:0000256" key="3">
    <source>
        <dbReference type="ARBA" id="ARBA00023164"/>
    </source>
</evidence>
<dbReference type="SUPFAM" id="SSF51971">
    <property type="entry name" value="Nucleotide-binding domain"/>
    <property type="match status" value="1"/>
</dbReference>
<keyword evidence="3" id="KW-0314">Glutamate biosynthesis</keyword>
<dbReference type="GO" id="GO:0051536">
    <property type="term" value="F:iron-sulfur cluster binding"/>
    <property type="evidence" value="ECO:0007669"/>
    <property type="project" value="InterPro"/>
</dbReference>
<dbReference type="GO" id="GO:0016639">
    <property type="term" value="F:oxidoreductase activity, acting on the CH-NH2 group of donors, NAD or NADP as acceptor"/>
    <property type="evidence" value="ECO:0007669"/>
    <property type="project" value="InterPro"/>
</dbReference>
<evidence type="ECO:0000256" key="2">
    <source>
        <dbReference type="ARBA" id="ARBA00023002"/>
    </source>
</evidence>
<sequence>MGKPTGFMEYARQDKIAEAPEERIKHFNEFHTPLTKEEQEIQGARCMACGVPFCQSGKILNGMASGCPLHNLVPEWNDLIYNGNWEEAYYRLVKTNNFPEFTSRVCPALCENACTCGLHEDPVSSKANEYGIIENAYAEGYAKARPPKVRTGKKVAVVGSGPSGLAAADQLNKRGHTVVVFEREDKPGGLLRYGIPNMKLEKQIVDRKIAIMEEEGVEFRTGVNVGKDLKAKDLLKEFDRVILACGASNPRDIKVPGRDAGGIYFAVDFLKSTTKALWANDMKLKDGTYISAKGKNVMVIGGGDTGNDCVGTSMRHGAKSVLQLEMMPKAPDKRAENNPWPEWPRICKTDYGQQEAIAIFGKDPRVYTTTVKEFIKDKKGNVCKAVLVKLEGKKDEKTGRMSMVEIQGSEYTVEVELVLIAAGFLGSQDYVTKDFKVDVNARTNVATAPGEYETSVKNVFAAGDMHRGQSLVVWAIREGREVAQKVDLSLMGYTNLSVQ</sequence>
<dbReference type="InterPro" id="IPR051394">
    <property type="entry name" value="Glutamate_Synthase"/>
</dbReference>
<comment type="pathway">
    <text evidence="4">Amino-acid biosynthesis.</text>
</comment>
<gene>
    <name evidence="7" type="primary">gltD</name>
    <name evidence="7" type="ORF">KGMB01110_02670</name>
</gene>
<dbReference type="AlphaFoldDB" id="A0A391NXN2"/>
<evidence type="ECO:0000313" key="7">
    <source>
        <dbReference type="EMBL" id="GCA65831.1"/>
    </source>
</evidence>
<protein>
    <submittedName>
        <fullName evidence="7">Glutamate synthase subunit beta</fullName>
    </submittedName>
</protein>
<dbReference type="GO" id="GO:0006537">
    <property type="term" value="P:glutamate biosynthetic process"/>
    <property type="evidence" value="ECO:0007669"/>
    <property type="project" value="UniProtKB-KW"/>
</dbReference>
<dbReference type="Pfam" id="PF07992">
    <property type="entry name" value="Pyr_redox_2"/>
    <property type="match status" value="1"/>
</dbReference>
<dbReference type="Gene3D" id="3.50.50.60">
    <property type="entry name" value="FAD/NAD(P)-binding domain"/>
    <property type="match status" value="1"/>
</dbReference>
<evidence type="ECO:0000259" key="6">
    <source>
        <dbReference type="Pfam" id="PF14691"/>
    </source>
</evidence>
<dbReference type="RefSeq" id="WP_117602019.1">
    <property type="nucleotide sequence ID" value="NZ_BHGK01000001.1"/>
</dbReference>
<dbReference type="Gene3D" id="1.10.1060.10">
    <property type="entry name" value="Alpha-helical ferredoxin"/>
    <property type="match status" value="1"/>
</dbReference>
<keyword evidence="2" id="KW-0560">Oxidoreductase</keyword>
<accession>A0A391NXN2</accession>
<organism evidence="7 8">
    <name type="scientific">Mediterraneibacter butyricigenes</name>
    <dbReference type="NCBI Taxonomy" id="2316025"/>
    <lineage>
        <taxon>Bacteria</taxon>
        <taxon>Bacillati</taxon>
        <taxon>Bacillota</taxon>
        <taxon>Clostridia</taxon>
        <taxon>Lachnospirales</taxon>
        <taxon>Lachnospiraceae</taxon>
        <taxon>Mediterraneibacter</taxon>
    </lineage>
</organism>
<comment type="caution">
    <text evidence="7">The sequence shown here is derived from an EMBL/GenBank/DDBJ whole genome shotgun (WGS) entry which is preliminary data.</text>
</comment>
<dbReference type="InterPro" id="IPR028261">
    <property type="entry name" value="DPD_II"/>
</dbReference>
<dbReference type="EMBL" id="BHGK01000001">
    <property type="protein sequence ID" value="GCA65831.1"/>
    <property type="molecule type" value="Genomic_DNA"/>
</dbReference>
<dbReference type="InterPro" id="IPR009051">
    <property type="entry name" value="Helical_ferredxn"/>
</dbReference>
<dbReference type="InterPro" id="IPR023753">
    <property type="entry name" value="FAD/NAD-binding_dom"/>
</dbReference>
<evidence type="ECO:0000313" key="8">
    <source>
        <dbReference type="Proteomes" id="UP000265643"/>
    </source>
</evidence>
<dbReference type="PANTHER" id="PTHR43100">
    <property type="entry name" value="GLUTAMATE SYNTHASE [NADPH] SMALL CHAIN"/>
    <property type="match status" value="1"/>
</dbReference>
<dbReference type="PRINTS" id="PR00419">
    <property type="entry name" value="ADXRDTASE"/>
</dbReference>
<reference evidence="8" key="1">
    <citation type="submission" date="2018-09" db="EMBL/GenBank/DDBJ databases">
        <title>Draft Genome Sequence of Mediterraneibacter sp. KCTC 15684.</title>
        <authorList>
            <person name="Kim J.S."/>
            <person name="Han K.I."/>
            <person name="Suh M.K."/>
            <person name="Lee K.C."/>
            <person name="Eom M.K."/>
            <person name="Lee J.H."/>
            <person name="Park S.H."/>
            <person name="Kang S.W."/>
            <person name="Park J.E."/>
            <person name="Oh B.S."/>
            <person name="Yu S.Y."/>
            <person name="Choi S.H."/>
            <person name="Lee D.H."/>
            <person name="Yoon H."/>
            <person name="Kim B."/>
            <person name="Yang S.J."/>
            <person name="Lee J.S."/>
        </authorList>
    </citation>
    <scope>NUCLEOTIDE SEQUENCE [LARGE SCALE GENOMIC DNA]</scope>
    <source>
        <strain evidence="8">KCTC 15684</strain>
    </source>
</reference>
<evidence type="ECO:0000259" key="5">
    <source>
        <dbReference type="Pfam" id="PF07992"/>
    </source>
</evidence>